<dbReference type="PROSITE" id="PS51318">
    <property type="entry name" value="TAT"/>
    <property type="match status" value="1"/>
</dbReference>
<accession>A0A543DY45</accession>
<dbReference type="PANTHER" id="PTHR43649">
    <property type="entry name" value="ARABINOSE-BINDING PROTEIN-RELATED"/>
    <property type="match status" value="1"/>
</dbReference>
<dbReference type="EMBL" id="VFPA01000001">
    <property type="protein sequence ID" value="TQM14226.1"/>
    <property type="molecule type" value="Genomic_DNA"/>
</dbReference>
<protein>
    <submittedName>
        <fullName evidence="2">Carbohydrate ABC transporter substrate-binding protein (CUT1 family)</fullName>
    </submittedName>
</protein>
<dbReference type="PANTHER" id="PTHR43649:SF30">
    <property type="entry name" value="ABC TRANSPORTER SUBSTRATE-BINDING PROTEIN"/>
    <property type="match status" value="1"/>
</dbReference>
<dbReference type="AlphaFoldDB" id="A0A543DY45"/>
<proteinExistence type="predicted"/>
<organism evidence="2 3">
    <name type="scientific">Pseudonocardia kunmingensis</name>
    <dbReference type="NCBI Taxonomy" id="630975"/>
    <lineage>
        <taxon>Bacteria</taxon>
        <taxon>Bacillati</taxon>
        <taxon>Actinomycetota</taxon>
        <taxon>Actinomycetes</taxon>
        <taxon>Pseudonocardiales</taxon>
        <taxon>Pseudonocardiaceae</taxon>
        <taxon>Pseudonocardia</taxon>
    </lineage>
</organism>
<name>A0A543DY45_9PSEU</name>
<dbReference type="OrthoDB" id="2509690at2"/>
<dbReference type="Gene3D" id="3.40.190.10">
    <property type="entry name" value="Periplasmic binding protein-like II"/>
    <property type="match status" value="1"/>
</dbReference>
<dbReference type="SUPFAM" id="SSF53850">
    <property type="entry name" value="Periplasmic binding protein-like II"/>
    <property type="match status" value="1"/>
</dbReference>
<keyword evidence="1" id="KW-0732">Signal</keyword>
<feature type="signal peptide" evidence="1">
    <location>
        <begin position="1"/>
        <end position="25"/>
    </location>
</feature>
<sequence>MRTLDLSRRDLLRLGALLGGSAALAACGGPSLSGGGGAAQSDTDWSGVQPASQITWWSNHPGTSIALEQEYIRRFQEQNPGITVNLVTAGKDYEEIAQRFQAASGTDNVPDLVGASDVWWFRYMINGQIIPLEGLAQHLQIDTADYNRTLYDDYAFNDQHWALPYARSTPLFYYNREVWQRAGLPDRAPQTWDEYEQWAPALAGVVGAPPLGLGKGPSWTAWWFCNIMWGRGGAYSDEWTVTLDKPETLDAGEYLRAMVNDRKVAAVSAGASDGYVVDFTAGVTACTMASTGSLSAILKQAQFEVGTGFLPEGPAGPACPTGGTGIAIASAKSPEQQLAAGMFLKFLTEPEQTAHFSAGTGYMPVRTSAVDSPDMAAVFAERPQARTAVDQLATTRVQDWVRTFVPSGDQYLTTALERIMLQNENPATAFSAAAAEITTSYEQNVARYL</sequence>
<keyword evidence="3" id="KW-1185">Reference proteome</keyword>
<evidence type="ECO:0000313" key="3">
    <source>
        <dbReference type="Proteomes" id="UP000315677"/>
    </source>
</evidence>
<dbReference type="PROSITE" id="PS51257">
    <property type="entry name" value="PROKAR_LIPOPROTEIN"/>
    <property type="match status" value="1"/>
</dbReference>
<dbReference type="InterPro" id="IPR050490">
    <property type="entry name" value="Bact_solute-bd_prot1"/>
</dbReference>
<comment type="caution">
    <text evidence="2">The sequence shown here is derived from an EMBL/GenBank/DDBJ whole genome shotgun (WGS) entry which is preliminary data.</text>
</comment>
<dbReference type="RefSeq" id="WP_142048499.1">
    <property type="nucleotide sequence ID" value="NZ_VFPA01000001.1"/>
</dbReference>
<dbReference type="InterPro" id="IPR006059">
    <property type="entry name" value="SBP"/>
</dbReference>
<reference evidence="2 3" key="1">
    <citation type="submission" date="2019-06" db="EMBL/GenBank/DDBJ databases">
        <title>Sequencing the genomes of 1000 actinobacteria strains.</title>
        <authorList>
            <person name="Klenk H.-P."/>
        </authorList>
    </citation>
    <scope>NUCLEOTIDE SEQUENCE [LARGE SCALE GENOMIC DNA]</scope>
    <source>
        <strain evidence="2 3">DSM 45301</strain>
    </source>
</reference>
<dbReference type="Pfam" id="PF13416">
    <property type="entry name" value="SBP_bac_8"/>
    <property type="match status" value="1"/>
</dbReference>
<dbReference type="CDD" id="cd14748">
    <property type="entry name" value="PBP2_UgpB"/>
    <property type="match status" value="1"/>
</dbReference>
<evidence type="ECO:0000256" key="1">
    <source>
        <dbReference type="SAM" id="SignalP"/>
    </source>
</evidence>
<dbReference type="InterPro" id="IPR006311">
    <property type="entry name" value="TAT_signal"/>
</dbReference>
<feature type="chain" id="PRO_5022080795" evidence="1">
    <location>
        <begin position="26"/>
        <end position="449"/>
    </location>
</feature>
<evidence type="ECO:0000313" key="2">
    <source>
        <dbReference type="EMBL" id="TQM14226.1"/>
    </source>
</evidence>
<gene>
    <name evidence="2" type="ORF">FB558_0986</name>
</gene>
<dbReference type="Proteomes" id="UP000315677">
    <property type="component" value="Unassembled WGS sequence"/>
</dbReference>